<keyword evidence="4" id="KW-1185">Reference proteome</keyword>
<proteinExistence type="predicted"/>
<evidence type="ECO:0000313" key="2">
    <source>
        <dbReference type="EMBL" id="WJW67678.1"/>
    </source>
</evidence>
<reference evidence="1 3" key="1">
    <citation type="submission" date="2020-06" db="EMBL/GenBank/DDBJ databases">
        <title>Anoxygenic phototrophic Chloroflexota member uses a Type I reaction center.</title>
        <authorList>
            <person name="Tsuji J.M."/>
            <person name="Shaw N.A."/>
            <person name="Nagashima S."/>
            <person name="Venkiteswaran J."/>
            <person name="Schiff S.L."/>
            <person name="Hanada S."/>
            <person name="Tank M."/>
            <person name="Neufeld J.D."/>
        </authorList>
    </citation>
    <scope>NUCLEOTIDE SEQUENCE [LARGE SCALE GENOMIC DNA]</scope>
    <source>
        <strain evidence="1">L227-S17</strain>
    </source>
</reference>
<evidence type="ECO:0000313" key="1">
    <source>
        <dbReference type="EMBL" id="NWJ45813.1"/>
    </source>
</evidence>
<sequence>MEPVLITTKYQDLYRLLAAMEVLVYENGKPENILIWSPESSSKLLNGLDKLEVINRYAGKLGVNVVLSAASDNKLRKLAKAVGWKVVWEIPTLDESADLFGFNPNQVSTAKQLAS</sequence>
<protein>
    <submittedName>
        <fullName evidence="1">Uncharacterized protein</fullName>
    </submittedName>
</protein>
<name>A0A8T7LXW0_9CHLR</name>
<gene>
    <name evidence="1" type="ORF">HXX08_08045</name>
    <name evidence="2" type="ORF">OZ401_000953</name>
</gene>
<dbReference type="EMBL" id="CP128399">
    <property type="protein sequence ID" value="WJW67678.1"/>
    <property type="molecule type" value="Genomic_DNA"/>
</dbReference>
<dbReference type="Proteomes" id="UP001431572">
    <property type="component" value="Chromosome 1"/>
</dbReference>
<dbReference type="EMBL" id="JACATZ010000001">
    <property type="protein sequence ID" value="NWJ45813.1"/>
    <property type="molecule type" value="Genomic_DNA"/>
</dbReference>
<reference evidence="2" key="2">
    <citation type="journal article" date="2024" name="Nature">
        <title>Anoxygenic phototroph of the Chloroflexota uses a type I reaction centre.</title>
        <authorList>
            <person name="Tsuji J.M."/>
            <person name="Shaw N.A."/>
            <person name="Nagashima S."/>
            <person name="Venkiteswaran J.J."/>
            <person name="Schiff S.L."/>
            <person name="Watanabe T."/>
            <person name="Fukui M."/>
            <person name="Hanada S."/>
            <person name="Tank M."/>
            <person name="Neufeld J.D."/>
        </authorList>
    </citation>
    <scope>NUCLEOTIDE SEQUENCE</scope>
    <source>
        <strain evidence="2">L227-S17</strain>
    </source>
</reference>
<evidence type="ECO:0000313" key="4">
    <source>
        <dbReference type="Proteomes" id="UP001431572"/>
    </source>
</evidence>
<organism evidence="1 3">
    <name type="scientific">Candidatus Chlorohelix allophototropha</name>
    <dbReference type="NCBI Taxonomy" id="3003348"/>
    <lineage>
        <taxon>Bacteria</taxon>
        <taxon>Bacillati</taxon>
        <taxon>Chloroflexota</taxon>
        <taxon>Chloroflexia</taxon>
        <taxon>Candidatus Chloroheliales</taxon>
        <taxon>Candidatus Chloroheliaceae</taxon>
        <taxon>Candidatus Chlorohelix</taxon>
    </lineage>
</organism>
<dbReference type="Proteomes" id="UP000521676">
    <property type="component" value="Unassembled WGS sequence"/>
</dbReference>
<accession>A0A8T7LXW0</accession>
<evidence type="ECO:0000313" key="3">
    <source>
        <dbReference type="Proteomes" id="UP000521676"/>
    </source>
</evidence>
<dbReference type="RefSeq" id="WP_341469569.1">
    <property type="nucleotide sequence ID" value="NZ_CP128399.1"/>
</dbReference>
<dbReference type="AlphaFoldDB" id="A0A8T7LXW0"/>